<feature type="transmembrane region" description="Helical" evidence="1">
    <location>
        <begin position="129"/>
        <end position="153"/>
    </location>
</feature>
<keyword evidence="3" id="KW-1185">Reference proteome</keyword>
<keyword evidence="1" id="KW-1133">Transmembrane helix</keyword>
<keyword evidence="1" id="KW-0812">Transmembrane</keyword>
<accession>A0ABS8DFT3</accession>
<feature type="transmembrane region" description="Helical" evidence="1">
    <location>
        <begin position="192"/>
        <end position="214"/>
    </location>
</feature>
<feature type="transmembrane region" description="Helical" evidence="1">
    <location>
        <begin position="36"/>
        <end position="55"/>
    </location>
</feature>
<evidence type="ECO:0000313" key="3">
    <source>
        <dbReference type="Proteomes" id="UP001299546"/>
    </source>
</evidence>
<keyword evidence="1" id="KW-0472">Membrane</keyword>
<protein>
    <submittedName>
        <fullName evidence="2">Uncharacterized protein</fullName>
    </submittedName>
</protein>
<dbReference type="EMBL" id="JAJCIS010000003">
    <property type="protein sequence ID" value="MCB7387064.1"/>
    <property type="molecule type" value="Genomic_DNA"/>
</dbReference>
<dbReference type="Proteomes" id="UP001299546">
    <property type="component" value="Unassembled WGS sequence"/>
</dbReference>
<gene>
    <name evidence="2" type="ORF">LIZ65_07155</name>
</gene>
<comment type="caution">
    <text evidence="2">The sequence shown here is derived from an EMBL/GenBank/DDBJ whole genome shotgun (WGS) entry which is preliminary data.</text>
</comment>
<evidence type="ECO:0000256" key="1">
    <source>
        <dbReference type="SAM" id="Phobius"/>
    </source>
</evidence>
<name>A0ABS8DFT3_9FIRM</name>
<dbReference type="RefSeq" id="WP_066733644.1">
    <property type="nucleotide sequence ID" value="NZ_JAJCIQ010000003.1"/>
</dbReference>
<feature type="transmembrane region" description="Helical" evidence="1">
    <location>
        <begin position="165"/>
        <end position="186"/>
    </location>
</feature>
<organism evidence="2 3">
    <name type="scientific">Bariatricus massiliensis</name>
    <dbReference type="NCBI Taxonomy" id="1745713"/>
    <lineage>
        <taxon>Bacteria</taxon>
        <taxon>Bacillati</taxon>
        <taxon>Bacillota</taxon>
        <taxon>Clostridia</taxon>
        <taxon>Lachnospirales</taxon>
        <taxon>Lachnospiraceae</taxon>
        <taxon>Bariatricus</taxon>
    </lineage>
</organism>
<reference evidence="2 3" key="1">
    <citation type="submission" date="2021-10" db="EMBL/GenBank/DDBJ databases">
        <title>Collection of gut derived symbiotic bacterial strains cultured from healthy donors.</title>
        <authorList>
            <person name="Lin H."/>
            <person name="Littmann E."/>
            <person name="Kohout C."/>
            <person name="Pamer E.G."/>
        </authorList>
    </citation>
    <scope>NUCLEOTIDE SEQUENCE [LARGE SCALE GENOMIC DNA]</scope>
    <source>
        <strain evidence="2 3">DFI.1.165</strain>
    </source>
</reference>
<evidence type="ECO:0000313" key="2">
    <source>
        <dbReference type="EMBL" id="MCB7387064.1"/>
    </source>
</evidence>
<sequence length="295" mass="33579">MEQSIVLIYALLTYLIVNKFYCRILTPHDRIKHPQIAIFSLQAAALIIYGSIYGFTVSASFSILVNSLLLVCCILFFQGKLLLRLCAFFIVCFILTLAEIASAAPFMAINLFFPEKNLLPKMLIQDGPVVLAALMFLLDLLLLIFVFSKLGGLLENCFLFLRPSLLLRLGGPLAVLLFLQNGLFAFAAIKDYLLYSLLYWTAVIICLVVLNSALKKLENQESYNIQLKMHEKLIAFQLEHFQKAADEYQATRKWNHDISNHLLSLSYLIKQEQTDEAVKYIDSIFDAYGLEKDKK</sequence>
<feature type="transmembrane region" description="Helical" evidence="1">
    <location>
        <begin position="6"/>
        <end position="24"/>
    </location>
</feature>
<feature type="transmembrane region" description="Helical" evidence="1">
    <location>
        <begin position="61"/>
        <end position="78"/>
    </location>
</feature>
<proteinExistence type="predicted"/>
<feature type="transmembrane region" description="Helical" evidence="1">
    <location>
        <begin position="85"/>
        <end position="109"/>
    </location>
</feature>